<dbReference type="InterPro" id="IPR013785">
    <property type="entry name" value="Aldolase_TIM"/>
</dbReference>
<sequence>MPSLLDALRQRSAVDCDTLDSEVAKSLGPFVDCTSNQAIAYFELNKPAANDIGLYHESLIRESIDQSMGNLGEIRGQVALKEFVVEVMMVKLQLLIAPHVTGYLHVQTNPKLSYSQTGTVNNAKRIIAIFQALAPNFDAKRICIKIPATWEGLSACRALEAEGIATLATTMFCMEQAALASDANCTYIAPYINELKVHFETGYIDPHKAFSFCREAQAYYDANNQRTRVLAASLTSVEEVLQLAGVHHVTISPILLSELSRLDATAANNDLGDYFAVTQPPENLDLAKYSTILENESSWRLAFTRSGFGTSEGKIIQAINYFSDFQEKLEELAGTYTI</sequence>
<name>A0A2K0TKP6_9HYPO</name>
<dbReference type="OrthoDB" id="1711136at2759"/>
<proteinExistence type="predicted"/>
<comment type="function">
    <text evidence="2">Catalyzes the rate-limiting step of the non-oxidative phase in the pentose phosphate pathway. Catalyzes the reversible conversion of sedheptulose-7-phosphate and D-glyceraldehyde 3-phosphate into erythrose-4-phosphate and beta-D-fructose 6-phosphate.</text>
</comment>
<dbReference type="PANTHER" id="PTHR10683">
    <property type="entry name" value="TRANSALDOLASE"/>
    <property type="match status" value="1"/>
</dbReference>
<dbReference type="SUPFAM" id="SSF51569">
    <property type="entry name" value="Aldolase"/>
    <property type="match status" value="1"/>
</dbReference>
<evidence type="ECO:0000256" key="1">
    <source>
        <dbReference type="ARBA" id="ARBA00023270"/>
    </source>
</evidence>
<dbReference type="PROSITE" id="PS00958">
    <property type="entry name" value="TRANSALDOLASE_2"/>
    <property type="match status" value="1"/>
</dbReference>
<comment type="catalytic activity">
    <reaction evidence="2">
        <text>D-sedoheptulose 7-phosphate + D-glyceraldehyde 3-phosphate = D-erythrose 4-phosphate + beta-D-fructose 6-phosphate</text>
        <dbReference type="Rhea" id="RHEA:17053"/>
        <dbReference type="ChEBI" id="CHEBI:16897"/>
        <dbReference type="ChEBI" id="CHEBI:57483"/>
        <dbReference type="ChEBI" id="CHEBI:57634"/>
        <dbReference type="ChEBI" id="CHEBI:59776"/>
        <dbReference type="EC" id="2.2.1.2"/>
    </reaction>
</comment>
<organism evidence="3 4">
    <name type="scientific">Trichoderma gamsii</name>
    <dbReference type="NCBI Taxonomy" id="398673"/>
    <lineage>
        <taxon>Eukaryota</taxon>
        <taxon>Fungi</taxon>
        <taxon>Dikarya</taxon>
        <taxon>Ascomycota</taxon>
        <taxon>Pezizomycotina</taxon>
        <taxon>Sordariomycetes</taxon>
        <taxon>Hypocreomycetidae</taxon>
        <taxon>Hypocreales</taxon>
        <taxon>Hypocreaceae</taxon>
        <taxon>Trichoderma</taxon>
    </lineage>
</organism>
<keyword evidence="1" id="KW-0704">Schiff base</keyword>
<comment type="caution">
    <text evidence="3">The sequence shown here is derived from an EMBL/GenBank/DDBJ whole genome shotgun (WGS) entry which is preliminary data.</text>
</comment>
<keyword evidence="2" id="KW-0570">Pentose shunt</keyword>
<dbReference type="EMBL" id="MTYH01000016">
    <property type="protein sequence ID" value="PNP46096.1"/>
    <property type="molecule type" value="Genomic_DNA"/>
</dbReference>
<gene>
    <name evidence="3" type="ORF">TGAMA5MH_02131</name>
</gene>
<dbReference type="AlphaFoldDB" id="A0A2K0TKP6"/>
<dbReference type="GO" id="GO:0009052">
    <property type="term" value="P:pentose-phosphate shunt, non-oxidative branch"/>
    <property type="evidence" value="ECO:0007669"/>
    <property type="project" value="TreeGrafter"/>
</dbReference>
<evidence type="ECO:0000313" key="4">
    <source>
        <dbReference type="Proteomes" id="UP000236546"/>
    </source>
</evidence>
<reference evidence="3 4" key="1">
    <citation type="submission" date="2017-02" db="EMBL/GenBank/DDBJ databases">
        <title>Genomes of Trichoderma spp. with biocontrol activity.</title>
        <authorList>
            <person name="Gardiner D."/>
            <person name="Kazan K."/>
            <person name="Vos C."/>
            <person name="Harvey P."/>
        </authorList>
    </citation>
    <scope>NUCLEOTIDE SEQUENCE [LARGE SCALE GENOMIC DNA]</scope>
    <source>
        <strain evidence="3 4">A5MH</strain>
    </source>
</reference>
<dbReference type="InterPro" id="IPR001585">
    <property type="entry name" value="TAL/FSA"/>
</dbReference>
<protein>
    <recommendedName>
        <fullName evidence="2">Transaldolase</fullName>
        <ecNumber evidence="2">2.2.1.2</ecNumber>
    </recommendedName>
</protein>
<dbReference type="Gene3D" id="3.20.20.70">
    <property type="entry name" value="Aldolase class I"/>
    <property type="match status" value="1"/>
</dbReference>
<accession>A0A2K0TKP6</accession>
<dbReference type="InterPro" id="IPR018225">
    <property type="entry name" value="Transaldolase_AS"/>
</dbReference>
<dbReference type="Pfam" id="PF00923">
    <property type="entry name" value="TAL_FSA"/>
    <property type="match status" value="1"/>
</dbReference>
<evidence type="ECO:0000256" key="2">
    <source>
        <dbReference type="RuleBase" id="RU000501"/>
    </source>
</evidence>
<dbReference type="PANTHER" id="PTHR10683:SF34">
    <property type="entry name" value="TRANSALDOLASE"/>
    <property type="match status" value="1"/>
</dbReference>
<dbReference type="Proteomes" id="UP000236546">
    <property type="component" value="Unassembled WGS sequence"/>
</dbReference>
<dbReference type="EC" id="2.2.1.2" evidence="2"/>
<comment type="pathway">
    <text evidence="2">Carbohydrate degradation; pentose phosphate pathway; D-glyceraldehyde 3-phosphate and beta-D-fructose 6-phosphate from D-ribose 5-phosphate and D-xylulose 5-phosphate (non-oxidative stage): step 2/3.</text>
</comment>
<dbReference type="GO" id="GO:0004801">
    <property type="term" value="F:transaldolase activity"/>
    <property type="evidence" value="ECO:0007669"/>
    <property type="project" value="UniProtKB-EC"/>
</dbReference>
<evidence type="ECO:0000313" key="3">
    <source>
        <dbReference type="EMBL" id="PNP46096.1"/>
    </source>
</evidence>
<keyword evidence="2" id="KW-0808">Transferase</keyword>
<dbReference type="GO" id="GO:0005975">
    <property type="term" value="P:carbohydrate metabolic process"/>
    <property type="evidence" value="ECO:0007669"/>
    <property type="project" value="InterPro"/>
</dbReference>
<dbReference type="UniPathway" id="UPA00115">
    <property type="reaction ID" value="UER00414"/>
</dbReference>